<accession>A0A6L2J2S7</accession>
<proteinExistence type="predicted"/>
<dbReference type="InterPro" id="IPR023298">
    <property type="entry name" value="ATPase_P-typ_TM_dom_sf"/>
</dbReference>
<name>A0A6L2J2S7_TANCI</name>
<evidence type="ECO:0000313" key="3">
    <source>
        <dbReference type="EMBL" id="GEU30960.1"/>
    </source>
</evidence>
<feature type="domain" description="HTH OST-type" evidence="2">
    <location>
        <begin position="223"/>
        <end position="298"/>
    </location>
</feature>
<dbReference type="Gene3D" id="2.70.150.10">
    <property type="entry name" value="Calcium-transporting ATPase, cytoplasmic transduction domain A"/>
    <property type="match status" value="1"/>
</dbReference>
<dbReference type="AlphaFoldDB" id="A0A6L2J2S7"/>
<dbReference type="SUPFAM" id="SSF81653">
    <property type="entry name" value="Calcium ATPase, transduction domain A"/>
    <property type="match status" value="1"/>
</dbReference>
<organism evidence="3">
    <name type="scientific">Tanacetum cinerariifolium</name>
    <name type="common">Dalmatian daisy</name>
    <name type="synonym">Chrysanthemum cinerariifolium</name>
    <dbReference type="NCBI Taxonomy" id="118510"/>
    <lineage>
        <taxon>Eukaryota</taxon>
        <taxon>Viridiplantae</taxon>
        <taxon>Streptophyta</taxon>
        <taxon>Embryophyta</taxon>
        <taxon>Tracheophyta</taxon>
        <taxon>Spermatophyta</taxon>
        <taxon>Magnoliopsida</taxon>
        <taxon>eudicotyledons</taxon>
        <taxon>Gunneridae</taxon>
        <taxon>Pentapetalae</taxon>
        <taxon>asterids</taxon>
        <taxon>campanulids</taxon>
        <taxon>Asterales</taxon>
        <taxon>Asteraceae</taxon>
        <taxon>Asteroideae</taxon>
        <taxon>Anthemideae</taxon>
        <taxon>Anthemidinae</taxon>
        <taxon>Tanacetum</taxon>
    </lineage>
</organism>
<keyword evidence="1" id="KW-0460">Magnesium</keyword>
<dbReference type="GO" id="GO:0005388">
    <property type="term" value="F:P-type calcium transporter activity"/>
    <property type="evidence" value="ECO:0007669"/>
    <property type="project" value="TreeGrafter"/>
</dbReference>
<dbReference type="SUPFAM" id="SSF81665">
    <property type="entry name" value="Calcium ATPase, transmembrane domain M"/>
    <property type="match status" value="1"/>
</dbReference>
<dbReference type="EMBL" id="BKCJ010000205">
    <property type="protein sequence ID" value="GEU30960.1"/>
    <property type="molecule type" value="Genomic_DNA"/>
</dbReference>
<protein>
    <submittedName>
        <fullName evidence="3">Calcium-transporting ATPase 2, plasma membrane-type-like</fullName>
    </submittedName>
</protein>
<gene>
    <name evidence="3" type="ORF">Tci_002938</name>
</gene>
<dbReference type="InterPro" id="IPR041966">
    <property type="entry name" value="LOTUS-like"/>
</dbReference>
<dbReference type="PROSITE" id="PS51644">
    <property type="entry name" value="HTH_OST"/>
    <property type="match status" value="1"/>
</dbReference>
<dbReference type="InterPro" id="IPR025605">
    <property type="entry name" value="OST-HTH/LOTUS_dom"/>
</dbReference>
<comment type="caution">
    <text evidence="3">The sequence shown here is derived from an EMBL/GenBank/DDBJ whole genome shotgun (WGS) entry which is preliminary data.</text>
</comment>
<dbReference type="Gene3D" id="3.30.420.610">
    <property type="entry name" value="LOTUS domain-like"/>
    <property type="match status" value="2"/>
</dbReference>
<reference evidence="3" key="1">
    <citation type="journal article" date="2019" name="Sci. Rep.">
        <title>Draft genome of Tanacetum cinerariifolium, the natural source of mosquito coil.</title>
        <authorList>
            <person name="Yamashiro T."/>
            <person name="Shiraishi A."/>
            <person name="Satake H."/>
            <person name="Nakayama K."/>
        </authorList>
    </citation>
    <scope>NUCLEOTIDE SEQUENCE</scope>
</reference>
<dbReference type="PANTHER" id="PTHR24093">
    <property type="entry name" value="CATION TRANSPORTING ATPASE"/>
    <property type="match status" value="1"/>
</dbReference>
<sequence>MPDPLLDVYQNYPSARELWKALEERFFTKDAIRGLSRHTNSLGKEHWDAVNQVFKYLKKTIDYDLEYSGDPSVLEEFNKSLDYKTLGVNTIEDIVGMMGEEYVYWFEEGESKEKYAMSARMVEMRRQLYLKHEVQELLIRHGGEIEFNSFEDLYKDHFNQKLAYDYYGLPRGLKELCEILEDILVVEVANPSRKTNYMLVFNISLDYKALGVNRIEDIVEMRQKLYLKHEVQELLIRHGGEVEFNYFEDSYKDHFNEKLAYDYYGLTRGLEELCEILEDILVVEVANPSRKVFVWEALHDMTLMVLGSYAFVSLIVGIATEGWSKGAHDGLGIATSKLLVVFVTTRSYYRQSLQFKGLDKEKKKISIQVTRNAFRQKLSMYELLVGDIVHLAIGDQVPTDGLFILGFALSNSTVYITAMVSPSLECYLFKNIQGVFGCVIQTYIPSKTESG</sequence>
<dbReference type="PANTHER" id="PTHR24093:SF489">
    <property type="entry name" value="CALCIUM-TRANSPORTING ATPASE"/>
    <property type="match status" value="1"/>
</dbReference>
<evidence type="ECO:0000259" key="2">
    <source>
        <dbReference type="PROSITE" id="PS51644"/>
    </source>
</evidence>
<dbReference type="InterPro" id="IPR008250">
    <property type="entry name" value="ATPase_P-typ_transduc_dom_A_sf"/>
</dbReference>
<evidence type="ECO:0000256" key="1">
    <source>
        <dbReference type="ARBA" id="ARBA00022842"/>
    </source>
</evidence>
<dbReference type="GO" id="GO:0005886">
    <property type="term" value="C:plasma membrane"/>
    <property type="evidence" value="ECO:0007669"/>
    <property type="project" value="TreeGrafter"/>
</dbReference>